<dbReference type="EMBL" id="NHSD01000331">
    <property type="protein sequence ID" value="MBK5928910.1"/>
    <property type="molecule type" value="Genomic_DNA"/>
</dbReference>
<reference evidence="2" key="1">
    <citation type="submission" date="2017-05" db="EMBL/GenBank/DDBJ databases">
        <authorList>
            <person name="Imhoff J.F."/>
            <person name="Rahn T."/>
            <person name="Kuenzel S."/>
            <person name="Neulinger S.C."/>
        </authorList>
    </citation>
    <scope>NUCLEOTIDE SEQUENCE</scope>
    <source>
        <strain evidence="2">LMG 28126</strain>
    </source>
</reference>
<comment type="caution">
    <text evidence="2">The sequence shown here is derived from an EMBL/GenBank/DDBJ whole genome shotgun (WGS) entry which is preliminary data.</text>
</comment>
<evidence type="ECO:0008006" key="4">
    <source>
        <dbReference type="Google" id="ProtNLM"/>
    </source>
</evidence>
<feature type="transmembrane region" description="Helical" evidence="1">
    <location>
        <begin position="44"/>
        <end position="68"/>
    </location>
</feature>
<gene>
    <name evidence="2" type="ORF">CCR87_16485</name>
</gene>
<accession>A0A934TMM7</accession>
<evidence type="ECO:0000313" key="2">
    <source>
        <dbReference type="EMBL" id="MBK5928910.1"/>
    </source>
</evidence>
<keyword evidence="1" id="KW-0472">Membrane</keyword>
<proteinExistence type="predicted"/>
<evidence type="ECO:0000256" key="1">
    <source>
        <dbReference type="SAM" id="Phobius"/>
    </source>
</evidence>
<organism evidence="2 3">
    <name type="scientific">Rhodobaculum claviforme</name>
    <dbReference type="NCBI Taxonomy" id="1549854"/>
    <lineage>
        <taxon>Bacteria</taxon>
        <taxon>Pseudomonadati</taxon>
        <taxon>Pseudomonadota</taxon>
        <taxon>Alphaproteobacteria</taxon>
        <taxon>Rhodobacterales</taxon>
        <taxon>Paracoccaceae</taxon>
        <taxon>Rhodobaculum</taxon>
    </lineage>
</organism>
<protein>
    <recommendedName>
        <fullName evidence="4">DUF5337 domain-containing protein</fullName>
    </recommendedName>
</protein>
<reference evidence="2" key="2">
    <citation type="journal article" date="2020" name="Microorganisms">
        <title>Osmotic Adaptation and Compatible Solute Biosynthesis of Phototrophic Bacteria as Revealed from Genome Analyses.</title>
        <authorList>
            <person name="Imhoff J.F."/>
            <person name="Rahn T."/>
            <person name="Kunzel S."/>
            <person name="Keller A."/>
            <person name="Neulinger S.C."/>
        </authorList>
    </citation>
    <scope>NUCLEOTIDE SEQUENCE</scope>
    <source>
        <strain evidence="2">LMG 28126</strain>
    </source>
</reference>
<dbReference type="RefSeq" id="WP_201158672.1">
    <property type="nucleotide sequence ID" value="NZ_NHSD01000331.1"/>
</dbReference>
<feature type="transmembrane region" description="Helical" evidence="1">
    <location>
        <begin position="12"/>
        <end position="32"/>
    </location>
</feature>
<dbReference type="AlphaFoldDB" id="A0A934TMM7"/>
<keyword evidence="1" id="KW-1133">Transmembrane helix</keyword>
<dbReference type="InterPro" id="IPR020308">
    <property type="entry name" value="Uncharacterised_Ynq1"/>
</dbReference>
<keyword evidence="3" id="KW-1185">Reference proteome</keyword>
<dbReference type="Proteomes" id="UP000706333">
    <property type="component" value="Unassembled WGS sequence"/>
</dbReference>
<keyword evidence="1" id="KW-0812">Transmembrane</keyword>
<evidence type="ECO:0000313" key="3">
    <source>
        <dbReference type="Proteomes" id="UP000706333"/>
    </source>
</evidence>
<name>A0A934TMM7_9RHOB</name>
<sequence>MRRPDDDERAQGAQARMVATVMAGTMLFWMGAQWLGGEMGWEARFVFLFDLMALAAFGWALFVTWRLWRNRGGN</sequence>
<dbReference type="Pfam" id="PF17272">
    <property type="entry name" value="DUF5337"/>
    <property type="match status" value="1"/>
</dbReference>